<feature type="transmembrane region" description="Helical" evidence="1">
    <location>
        <begin position="363"/>
        <end position="389"/>
    </location>
</feature>
<reference evidence="3" key="1">
    <citation type="journal article" date="2020" name="mSystems">
        <title>Genome- and Community-Level Interaction Insights into Carbon Utilization and Element Cycling Functions of Hydrothermarchaeota in Hydrothermal Sediment.</title>
        <authorList>
            <person name="Zhou Z."/>
            <person name="Liu Y."/>
            <person name="Xu W."/>
            <person name="Pan J."/>
            <person name="Luo Z.H."/>
            <person name="Li M."/>
        </authorList>
    </citation>
    <scope>NUCLEOTIDE SEQUENCE [LARGE SCALE GENOMIC DNA]</scope>
    <source>
        <strain evidence="2">SpSt-638</strain>
        <strain evidence="3">SpSt-648</strain>
    </source>
</reference>
<evidence type="ECO:0000313" key="2">
    <source>
        <dbReference type="EMBL" id="HGQ59116.1"/>
    </source>
</evidence>
<feature type="transmembrane region" description="Helical" evidence="1">
    <location>
        <begin position="178"/>
        <end position="196"/>
    </location>
</feature>
<evidence type="ECO:0000256" key="1">
    <source>
        <dbReference type="SAM" id="Phobius"/>
    </source>
</evidence>
<feature type="transmembrane region" description="Helical" evidence="1">
    <location>
        <begin position="395"/>
        <end position="412"/>
    </location>
</feature>
<feature type="transmembrane region" description="Helical" evidence="1">
    <location>
        <begin position="208"/>
        <end position="225"/>
    </location>
</feature>
<feature type="transmembrane region" description="Helical" evidence="1">
    <location>
        <begin position="231"/>
        <end position="250"/>
    </location>
</feature>
<dbReference type="EMBL" id="DTBE01000003">
    <property type="protein sequence ID" value="HGQ59116.1"/>
    <property type="molecule type" value="Genomic_DNA"/>
</dbReference>
<evidence type="ECO:0000313" key="3">
    <source>
        <dbReference type="EMBL" id="HGQ73531.1"/>
    </source>
</evidence>
<name>A0A7C4NMG4_STAMA</name>
<protein>
    <submittedName>
        <fullName evidence="3">Uncharacterized protein</fullName>
    </submittedName>
</protein>
<gene>
    <name evidence="2" type="ORF">ENU09_00095</name>
    <name evidence="3" type="ORF">ENU20_00420</name>
</gene>
<dbReference type="EMBL" id="DTBP01000005">
    <property type="protein sequence ID" value="HGQ73531.1"/>
    <property type="molecule type" value="Genomic_DNA"/>
</dbReference>
<keyword evidence="1" id="KW-1133">Transmembrane helix</keyword>
<proteinExistence type="predicted"/>
<comment type="caution">
    <text evidence="3">The sequence shown here is derived from an EMBL/GenBank/DDBJ whole genome shotgun (WGS) entry which is preliminary data.</text>
</comment>
<keyword evidence="1" id="KW-0812">Transmembrane</keyword>
<feature type="transmembrane region" description="Helical" evidence="1">
    <location>
        <begin position="152"/>
        <end position="172"/>
    </location>
</feature>
<accession>A0A7C4NMG4</accession>
<organism evidence="3">
    <name type="scientific">Staphylothermus marinus</name>
    <dbReference type="NCBI Taxonomy" id="2280"/>
    <lineage>
        <taxon>Archaea</taxon>
        <taxon>Thermoproteota</taxon>
        <taxon>Thermoprotei</taxon>
        <taxon>Desulfurococcales</taxon>
        <taxon>Desulfurococcaceae</taxon>
        <taxon>Staphylothermus</taxon>
    </lineage>
</organism>
<sequence length="440" mass="51014">MRKLLETIYGRISNYTGSLYRTLFKPILYFERIRLENSFVDFLSILLVMESCGLRIYDVFNEAIKGSLNIPKPYLELARVYNALSRAIPDPYTCLRKLAFLTTSPRLRSFLLNYSDILLSSGDTFKLIDYWIKEEILGLKSKIDNYVKLIDSIYESYLILVLGVTIYFMLPITLINPVFFSLILVVLSITAYLLVLKLMDAIGLEFDIFTRYGTFWVVVITPLIIPITWNHIVTIHIVIMILFGLILYYLTEPFRLLELEVFNLLEKVYSEVRLGQSIDLSFIKSAKDSYILKNVSNLLVLGLRSSEALSLVGFKGFYRRVLDMLLAPIEYARSGVEHVGYVLSVVENVFEFRRVLCEKSRVYYIYVFLTLSIMFLAVYSLSSLGLGLFNYTNKLILRNVVYTTLIECFILASCFRRGYWYGSIVSYVTLLLIYFAIFLF</sequence>
<dbReference type="AlphaFoldDB" id="A0A7C4NMG4"/>
<feature type="transmembrane region" description="Helical" evidence="1">
    <location>
        <begin position="419"/>
        <end position="439"/>
    </location>
</feature>
<keyword evidence="1" id="KW-0472">Membrane</keyword>